<organism evidence="3 4">
    <name type="scientific">Virgibacillus byunsanensis</name>
    <dbReference type="NCBI Taxonomy" id="570945"/>
    <lineage>
        <taxon>Bacteria</taxon>
        <taxon>Bacillati</taxon>
        <taxon>Bacillota</taxon>
        <taxon>Bacilli</taxon>
        <taxon>Bacillales</taxon>
        <taxon>Bacillaceae</taxon>
        <taxon>Virgibacillus</taxon>
    </lineage>
</organism>
<dbReference type="InterPro" id="IPR000683">
    <property type="entry name" value="Gfo/Idh/MocA-like_OxRdtase_N"/>
</dbReference>
<sequence length="329" mass="37888">MKKVGLVGLGFIGKTHLEAYRHIPGAVVTSICTRSSNDELTTPFDGTFVSDYDELLRRDDIDMVDICVPTFLHEEYITKAARAGKHIICEKPLTLTEEAAKRIYHEVEKYGVRLFVGHLLRFWPEYQTFKAYSETDKLKDIEMVHAGRLGQVPAWSEWFQHPEKSGGALFDLHIHDIDFVYYLLGEVESVYAVGHQNQYGAWDQIMTTLTFKNKAKAFVEASQRMPMNYPFTMSLRAQTSENALDFQLKAGKNIERIDDRHLHFYEGDQMSVVEVEQADAFHNELAYFIECMEKDQENLVVPLDDVLYIIKLLQVIEKSLKTGHEIKVL</sequence>
<dbReference type="RefSeq" id="WP_390364942.1">
    <property type="nucleotide sequence ID" value="NZ_JBHTKJ010000075.1"/>
</dbReference>
<dbReference type="SUPFAM" id="SSF51735">
    <property type="entry name" value="NAD(P)-binding Rossmann-fold domains"/>
    <property type="match status" value="1"/>
</dbReference>
<feature type="domain" description="Gfo/Idh/MocA-like oxidoreductase N-terminal" evidence="1">
    <location>
        <begin position="3"/>
        <end position="118"/>
    </location>
</feature>
<dbReference type="PANTHER" id="PTHR43377:SF1">
    <property type="entry name" value="BILIVERDIN REDUCTASE A"/>
    <property type="match status" value="1"/>
</dbReference>
<dbReference type="Pfam" id="PF01408">
    <property type="entry name" value="GFO_IDH_MocA"/>
    <property type="match status" value="1"/>
</dbReference>
<evidence type="ECO:0000259" key="1">
    <source>
        <dbReference type="Pfam" id="PF01408"/>
    </source>
</evidence>
<feature type="domain" description="GFO/IDH/MocA-like oxidoreductase" evidence="2">
    <location>
        <begin position="126"/>
        <end position="233"/>
    </location>
</feature>
<dbReference type="InterPro" id="IPR055170">
    <property type="entry name" value="GFO_IDH_MocA-like_dom"/>
</dbReference>
<dbReference type="SUPFAM" id="SSF55347">
    <property type="entry name" value="Glyceraldehyde-3-phosphate dehydrogenase-like, C-terminal domain"/>
    <property type="match status" value="1"/>
</dbReference>
<proteinExistence type="predicted"/>
<gene>
    <name evidence="3" type="ORF">ACFQ3N_20015</name>
</gene>
<accession>A0ABW3LQI0</accession>
<evidence type="ECO:0000259" key="2">
    <source>
        <dbReference type="Pfam" id="PF22725"/>
    </source>
</evidence>
<protein>
    <submittedName>
        <fullName evidence="3">Gfo/Idh/MocA family protein</fullName>
    </submittedName>
</protein>
<dbReference type="InterPro" id="IPR051450">
    <property type="entry name" value="Gfo/Idh/MocA_Oxidoreductases"/>
</dbReference>
<evidence type="ECO:0000313" key="3">
    <source>
        <dbReference type="EMBL" id="MFD1040651.1"/>
    </source>
</evidence>
<reference evidence="4" key="1">
    <citation type="journal article" date="2019" name="Int. J. Syst. Evol. Microbiol.">
        <title>The Global Catalogue of Microorganisms (GCM) 10K type strain sequencing project: providing services to taxonomists for standard genome sequencing and annotation.</title>
        <authorList>
            <consortium name="The Broad Institute Genomics Platform"/>
            <consortium name="The Broad Institute Genome Sequencing Center for Infectious Disease"/>
            <person name="Wu L."/>
            <person name="Ma J."/>
        </authorList>
    </citation>
    <scope>NUCLEOTIDE SEQUENCE [LARGE SCALE GENOMIC DNA]</scope>
    <source>
        <strain evidence="4">CCUG 56754</strain>
    </source>
</reference>
<evidence type="ECO:0000313" key="4">
    <source>
        <dbReference type="Proteomes" id="UP001597040"/>
    </source>
</evidence>
<keyword evidence="4" id="KW-1185">Reference proteome</keyword>
<dbReference type="EMBL" id="JBHTKJ010000075">
    <property type="protein sequence ID" value="MFD1040651.1"/>
    <property type="molecule type" value="Genomic_DNA"/>
</dbReference>
<dbReference type="Gene3D" id="3.30.360.10">
    <property type="entry name" value="Dihydrodipicolinate Reductase, domain 2"/>
    <property type="match status" value="1"/>
</dbReference>
<dbReference type="Pfam" id="PF22725">
    <property type="entry name" value="GFO_IDH_MocA_C3"/>
    <property type="match status" value="1"/>
</dbReference>
<dbReference type="InterPro" id="IPR036291">
    <property type="entry name" value="NAD(P)-bd_dom_sf"/>
</dbReference>
<comment type="caution">
    <text evidence="3">The sequence shown here is derived from an EMBL/GenBank/DDBJ whole genome shotgun (WGS) entry which is preliminary data.</text>
</comment>
<dbReference type="Proteomes" id="UP001597040">
    <property type="component" value="Unassembled WGS sequence"/>
</dbReference>
<dbReference type="Gene3D" id="3.40.50.720">
    <property type="entry name" value="NAD(P)-binding Rossmann-like Domain"/>
    <property type="match status" value="1"/>
</dbReference>
<name>A0ABW3LQI0_9BACI</name>
<dbReference type="PANTHER" id="PTHR43377">
    <property type="entry name" value="BILIVERDIN REDUCTASE A"/>
    <property type="match status" value="1"/>
</dbReference>